<keyword evidence="1" id="KW-0812">Transmembrane</keyword>
<organism evidence="2">
    <name type="scientific">Anopheles darlingi</name>
    <name type="common">Mosquito</name>
    <dbReference type="NCBI Taxonomy" id="43151"/>
    <lineage>
        <taxon>Eukaryota</taxon>
        <taxon>Metazoa</taxon>
        <taxon>Ecdysozoa</taxon>
        <taxon>Arthropoda</taxon>
        <taxon>Hexapoda</taxon>
        <taxon>Insecta</taxon>
        <taxon>Pterygota</taxon>
        <taxon>Neoptera</taxon>
        <taxon>Endopterygota</taxon>
        <taxon>Diptera</taxon>
        <taxon>Nematocera</taxon>
        <taxon>Culicoidea</taxon>
        <taxon>Culicidae</taxon>
        <taxon>Anophelinae</taxon>
        <taxon>Anopheles</taxon>
    </lineage>
</organism>
<sequence length="88" mass="9962">MIVMDLPFFLLLLLLLLLPLFIFLVILVTTEVETIVTFRFSITRGTTVGGYRSRLVGGSSLQRFMANRIVLLFVVLFISALFGQGYCR</sequence>
<keyword evidence="1" id="KW-1133">Transmembrane helix</keyword>
<evidence type="ECO:0000313" key="2">
    <source>
        <dbReference type="EMBL" id="MBW72306.1"/>
    </source>
</evidence>
<proteinExistence type="predicted"/>
<evidence type="ECO:0000256" key="1">
    <source>
        <dbReference type="SAM" id="Phobius"/>
    </source>
</evidence>
<keyword evidence="1" id="KW-0472">Membrane</keyword>
<name>A0A2M4D436_ANODA</name>
<accession>A0A2M4D436</accession>
<feature type="transmembrane region" description="Helical" evidence="1">
    <location>
        <begin position="69"/>
        <end position="87"/>
    </location>
</feature>
<protein>
    <submittedName>
        <fullName evidence="2">Uncharacterized protein</fullName>
    </submittedName>
</protein>
<reference evidence="2" key="1">
    <citation type="submission" date="2018-01" db="EMBL/GenBank/DDBJ databases">
        <title>An insight into the sialome of Amazonian anophelines.</title>
        <authorList>
            <person name="Ribeiro J.M."/>
            <person name="Scarpassa V."/>
            <person name="Calvo E."/>
        </authorList>
    </citation>
    <scope>NUCLEOTIDE SEQUENCE</scope>
</reference>
<dbReference type="AlphaFoldDB" id="A0A2M4D436"/>
<dbReference type="EMBL" id="GGFL01008128">
    <property type="protein sequence ID" value="MBW72306.1"/>
    <property type="molecule type" value="Transcribed_RNA"/>
</dbReference>